<dbReference type="AlphaFoldDB" id="A0AAW8U3W9"/>
<comment type="caution">
    <text evidence="1">The sequence shown here is derived from an EMBL/GenBank/DDBJ whole genome shotgun (WGS) entry which is preliminary data.</text>
</comment>
<gene>
    <name evidence="1" type="ORF">P7H70_00325</name>
</gene>
<name>A0AAW8U3W9_9ENTE</name>
<evidence type="ECO:0008006" key="3">
    <source>
        <dbReference type="Google" id="ProtNLM"/>
    </source>
</evidence>
<dbReference type="GeneID" id="95581338"/>
<organism evidence="1 2">
    <name type="scientific">Vagococcus carniphilus</name>
    <dbReference type="NCBI Taxonomy" id="218144"/>
    <lineage>
        <taxon>Bacteria</taxon>
        <taxon>Bacillati</taxon>
        <taxon>Bacillota</taxon>
        <taxon>Bacilli</taxon>
        <taxon>Lactobacillales</taxon>
        <taxon>Enterococcaceae</taxon>
        <taxon>Vagococcus</taxon>
    </lineage>
</organism>
<dbReference type="Proteomes" id="UP001268577">
    <property type="component" value="Unassembled WGS sequence"/>
</dbReference>
<protein>
    <recommendedName>
        <fullName evidence="3">DUF2187 domain-containing protein</fullName>
    </recommendedName>
</protein>
<evidence type="ECO:0000313" key="2">
    <source>
        <dbReference type="Proteomes" id="UP001268577"/>
    </source>
</evidence>
<dbReference type="RefSeq" id="WP_185847422.1">
    <property type="nucleotide sequence ID" value="NZ_CP060720.1"/>
</dbReference>
<reference evidence="1" key="1">
    <citation type="submission" date="2023-03" db="EMBL/GenBank/DDBJ databases">
        <authorList>
            <person name="Shen W."/>
            <person name="Cai J."/>
        </authorList>
    </citation>
    <scope>NUCLEOTIDE SEQUENCE</scope>
    <source>
        <strain evidence="1">P96-3</strain>
    </source>
</reference>
<sequence length="58" mass="6751">MKKFKTGDIVQLLDPNLPIVGLVMTRDSKKNKYLIKFSAGQQDYYSEEELMLYVHGQK</sequence>
<dbReference type="EMBL" id="JARQBZ010000001">
    <property type="protein sequence ID" value="MDT2832482.1"/>
    <property type="molecule type" value="Genomic_DNA"/>
</dbReference>
<accession>A0AAW8U3W9</accession>
<proteinExistence type="predicted"/>
<evidence type="ECO:0000313" key="1">
    <source>
        <dbReference type="EMBL" id="MDT2832482.1"/>
    </source>
</evidence>